<dbReference type="EMBL" id="AZBU02000001">
    <property type="protein sequence ID" value="TMS34846.1"/>
    <property type="molecule type" value="Genomic_DNA"/>
</dbReference>
<evidence type="ECO:0000313" key="2">
    <source>
        <dbReference type="EMBL" id="TMS34846.1"/>
    </source>
</evidence>
<evidence type="ECO:0000313" key="3">
    <source>
        <dbReference type="Proteomes" id="UP000298663"/>
    </source>
</evidence>
<evidence type="ECO:0000256" key="1">
    <source>
        <dbReference type="SAM" id="MobiDB-lite"/>
    </source>
</evidence>
<name>A0A4U8UPC8_STECR</name>
<sequence>MGPTHQQKRPFLRSSRFSEENSINNRLLEENNTRENRLRKETKRFGATNLRPLLREKTSFKRSCLRQVG</sequence>
<feature type="compositionally biased region" description="Basic residues" evidence="1">
    <location>
        <begin position="1"/>
        <end position="11"/>
    </location>
</feature>
<reference evidence="2 3" key="2">
    <citation type="journal article" date="2019" name="G3 (Bethesda)">
        <title>Hybrid Assembly of the Genome of the Entomopathogenic Nematode Steinernema carpocapsae Identifies the X-Chromosome.</title>
        <authorList>
            <person name="Serra L."/>
            <person name="Macchietto M."/>
            <person name="Macias-Munoz A."/>
            <person name="McGill C.J."/>
            <person name="Rodriguez I.M."/>
            <person name="Rodriguez B."/>
            <person name="Murad R."/>
            <person name="Mortazavi A."/>
        </authorList>
    </citation>
    <scope>NUCLEOTIDE SEQUENCE [LARGE SCALE GENOMIC DNA]</scope>
    <source>
        <strain evidence="2 3">ALL</strain>
    </source>
</reference>
<reference evidence="2 3" key="1">
    <citation type="journal article" date="2015" name="Genome Biol.">
        <title>Comparative genomics of Steinernema reveals deeply conserved gene regulatory networks.</title>
        <authorList>
            <person name="Dillman A.R."/>
            <person name="Macchietto M."/>
            <person name="Porter C.F."/>
            <person name="Rogers A."/>
            <person name="Williams B."/>
            <person name="Antoshechkin I."/>
            <person name="Lee M.M."/>
            <person name="Goodwin Z."/>
            <person name="Lu X."/>
            <person name="Lewis E.E."/>
            <person name="Goodrich-Blair H."/>
            <person name="Stock S.P."/>
            <person name="Adams B.J."/>
            <person name="Sternberg P.W."/>
            <person name="Mortazavi A."/>
        </authorList>
    </citation>
    <scope>NUCLEOTIDE SEQUENCE [LARGE SCALE GENOMIC DNA]</scope>
    <source>
        <strain evidence="2 3">ALL</strain>
    </source>
</reference>
<proteinExistence type="predicted"/>
<feature type="region of interest" description="Disordered" evidence="1">
    <location>
        <begin position="1"/>
        <end position="44"/>
    </location>
</feature>
<gene>
    <name evidence="2" type="ORF">L596_002355</name>
</gene>
<keyword evidence="3" id="KW-1185">Reference proteome</keyword>
<feature type="compositionally biased region" description="Basic and acidic residues" evidence="1">
    <location>
        <begin position="27"/>
        <end position="39"/>
    </location>
</feature>
<dbReference type="Proteomes" id="UP000298663">
    <property type="component" value="Unassembled WGS sequence"/>
</dbReference>
<protein>
    <submittedName>
        <fullName evidence="2">Uncharacterized protein</fullName>
    </submittedName>
</protein>
<organism evidence="2 3">
    <name type="scientific">Steinernema carpocapsae</name>
    <name type="common">Entomopathogenic nematode</name>
    <dbReference type="NCBI Taxonomy" id="34508"/>
    <lineage>
        <taxon>Eukaryota</taxon>
        <taxon>Metazoa</taxon>
        <taxon>Ecdysozoa</taxon>
        <taxon>Nematoda</taxon>
        <taxon>Chromadorea</taxon>
        <taxon>Rhabditida</taxon>
        <taxon>Tylenchina</taxon>
        <taxon>Panagrolaimomorpha</taxon>
        <taxon>Strongyloidoidea</taxon>
        <taxon>Steinernematidae</taxon>
        <taxon>Steinernema</taxon>
    </lineage>
</organism>
<comment type="caution">
    <text evidence="2">The sequence shown here is derived from an EMBL/GenBank/DDBJ whole genome shotgun (WGS) entry which is preliminary data.</text>
</comment>
<dbReference type="AlphaFoldDB" id="A0A4U8UPC8"/>
<accession>A0A4U8UPC8</accession>